<name>A0AAV9WWI9_9PEZI</name>
<feature type="compositionally biased region" description="Acidic residues" evidence="1">
    <location>
        <begin position="150"/>
        <end position="163"/>
    </location>
</feature>
<dbReference type="AlphaFoldDB" id="A0AAV9WWI9"/>
<dbReference type="GO" id="GO:0005680">
    <property type="term" value="C:anaphase-promoting complex"/>
    <property type="evidence" value="ECO:0007669"/>
    <property type="project" value="InterPro"/>
</dbReference>
<feature type="region of interest" description="Disordered" evidence="1">
    <location>
        <begin position="22"/>
        <end position="66"/>
    </location>
</feature>
<feature type="compositionally biased region" description="Low complexity" evidence="1">
    <location>
        <begin position="350"/>
        <end position="359"/>
    </location>
</feature>
<dbReference type="Proteomes" id="UP001365542">
    <property type="component" value="Unassembled WGS sequence"/>
</dbReference>
<dbReference type="Pfam" id="PF05841">
    <property type="entry name" value="Apc15p"/>
    <property type="match status" value="1"/>
</dbReference>
<feature type="compositionally biased region" description="Acidic residues" evidence="1">
    <location>
        <begin position="170"/>
        <end position="193"/>
    </location>
</feature>
<evidence type="ECO:0000313" key="2">
    <source>
        <dbReference type="EMBL" id="KAK6528729.1"/>
    </source>
</evidence>
<accession>A0AAV9WWI9</accession>
<sequence>MMSLGLPTLVPRDTQSLWYTPSHTFGYTAPPKPSSSNVAQANQQQPQPTTQHGHHHQHRTQRDATRSALAAYGPSSLQQLAIDEDAVRKRRLHIARFGATWIKPPGMMKTLQGLIDEELERAEQMVMDDDGGITVTQDVLDPGPQHVEVGEEGEEEEEGEEGEGGLGLDLEVDGGEEGLMEEGEVDLDADIPEADSTGWSDGEDDEDEEEEEDDEEVDEEGDEEEADLDDDIPEAEEVSIYEEDEEEEEDDDDDDDEGEEEEGQGEEETEVSDAEVDELSAIADTTQGSVDDSYVSEIGDGSPHPITPAHGHGRRGTPTPTPSGRPIFPGQGQNRRGFRVQPVRGSPLGRQRVATPTTRTTRRSRGSQAANSSIMFMSGDEMEVDE</sequence>
<feature type="compositionally biased region" description="Acidic residues" evidence="1">
    <location>
        <begin position="201"/>
        <end position="278"/>
    </location>
</feature>
<feature type="region of interest" description="Disordered" evidence="1">
    <location>
        <begin position="137"/>
        <end position="386"/>
    </location>
</feature>
<evidence type="ECO:0000313" key="3">
    <source>
        <dbReference type="Proteomes" id="UP001365542"/>
    </source>
</evidence>
<dbReference type="GO" id="GO:0031145">
    <property type="term" value="P:anaphase-promoting complex-dependent catabolic process"/>
    <property type="evidence" value="ECO:0007669"/>
    <property type="project" value="InterPro"/>
</dbReference>
<gene>
    <name evidence="2" type="ORF">TWF694_003969</name>
</gene>
<comment type="caution">
    <text evidence="2">The sequence shown here is derived from an EMBL/GenBank/DDBJ whole genome shotgun (WGS) entry which is preliminary data.</text>
</comment>
<dbReference type="InterPro" id="IPR008402">
    <property type="entry name" value="APC_su15/mnd2"/>
</dbReference>
<evidence type="ECO:0000256" key="1">
    <source>
        <dbReference type="SAM" id="MobiDB-lite"/>
    </source>
</evidence>
<keyword evidence="3" id="KW-1185">Reference proteome</keyword>
<dbReference type="EMBL" id="JAVHJO010000014">
    <property type="protein sequence ID" value="KAK6528729.1"/>
    <property type="molecule type" value="Genomic_DNA"/>
</dbReference>
<evidence type="ECO:0008006" key="4">
    <source>
        <dbReference type="Google" id="ProtNLM"/>
    </source>
</evidence>
<feature type="compositionally biased region" description="Polar residues" evidence="1">
    <location>
        <begin position="366"/>
        <end position="375"/>
    </location>
</feature>
<reference evidence="2 3" key="1">
    <citation type="submission" date="2019-10" db="EMBL/GenBank/DDBJ databases">
        <authorList>
            <person name="Palmer J.M."/>
        </authorList>
    </citation>
    <scope>NUCLEOTIDE SEQUENCE [LARGE SCALE GENOMIC DNA]</scope>
    <source>
        <strain evidence="2 3">TWF694</strain>
    </source>
</reference>
<organism evidence="2 3">
    <name type="scientific">Orbilia ellipsospora</name>
    <dbReference type="NCBI Taxonomy" id="2528407"/>
    <lineage>
        <taxon>Eukaryota</taxon>
        <taxon>Fungi</taxon>
        <taxon>Dikarya</taxon>
        <taxon>Ascomycota</taxon>
        <taxon>Pezizomycotina</taxon>
        <taxon>Orbiliomycetes</taxon>
        <taxon>Orbiliales</taxon>
        <taxon>Orbiliaceae</taxon>
        <taxon>Orbilia</taxon>
    </lineage>
</organism>
<feature type="compositionally biased region" description="Low complexity" evidence="1">
    <location>
        <begin position="316"/>
        <end position="326"/>
    </location>
</feature>
<proteinExistence type="predicted"/>
<protein>
    <recommendedName>
        <fullName evidence="4">Replicase polyprotein 1a</fullName>
    </recommendedName>
</protein>